<evidence type="ECO:0000313" key="1">
    <source>
        <dbReference type="EMBL" id="SAK90555.1"/>
    </source>
</evidence>
<accession>A0A158D7C9</accession>
<dbReference type="EMBL" id="FCOI02000035">
    <property type="protein sequence ID" value="SAK90555.1"/>
    <property type="molecule type" value="Genomic_DNA"/>
</dbReference>
<sequence>MTRKLRLDLAKLDAEPANLDLMIVAPEELEAAIGKIASEVSRAIKTRAGHERIVDETLGSKLGTIQISARHTRATDI</sequence>
<gene>
    <name evidence="1" type="ORF">AWB76_06555</name>
</gene>
<dbReference type="AntiFam" id="ANF00178">
    <property type="entry name" value="Shadow ORF (opposite dhbF)"/>
</dbReference>
<name>A0A158D7C9_9BURK</name>
<dbReference type="Proteomes" id="UP000054624">
    <property type="component" value="Unassembled WGS sequence"/>
</dbReference>
<evidence type="ECO:0000313" key="2">
    <source>
        <dbReference type="Proteomes" id="UP000054624"/>
    </source>
</evidence>
<dbReference type="AlphaFoldDB" id="A0A158D7C9"/>
<proteinExistence type="predicted"/>
<reference evidence="2" key="1">
    <citation type="submission" date="2016-01" db="EMBL/GenBank/DDBJ databases">
        <authorList>
            <person name="Peeters Charlotte."/>
        </authorList>
    </citation>
    <scope>NUCLEOTIDE SEQUENCE [LARGE SCALE GENOMIC DNA]</scope>
</reference>
<protein>
    <submittedName>
        <fullName evidence="1">Uncharacterized protein</fullName>
    </submittedName>
</protein>
<organism evidence="1 2">
    <name type="scientific">Caballeronia temeraria</name>
    <dbReference type="NCBI Taxonomy" id="1777137"/>
    <lineage>
        <taxon>Bacteria</taxon>
        <taxon>Pseudomonadati</taxon>
        <taxon>Pseudomonadota</taxon>
        <taxon>Betaproteobacteria</taxon>
        <taxon>Burkholderiales</taxon>
        <taxon>Burkholderiaceae</taxon>
        <taxon>Caballeronia</taxon>
    </lineage>
</organism>
<keyword evidence="2" id="KW-1185">Reference proteome</keyword>